<dbReference type="EMBL" id="JAIWYP010000007">
    <property type="protein sequence ID" value="KAH3797481.1"/>
    <property type="molecule type" value="Genomic_DNA"/>
</dbReference>
<evidence type="ECO:0000313" key="3">
    <source>
        <dbReference type="Proteomes" id="UP000828390"/>
    </source>
</evidence>
<keyword evidence="3" id="KW-1185">Reference proteome</keyword>
<proteinExistence type="predicted"/>
<feature type="compositionally biased region" description="Gly residues" evidence="1">
    <location>
        <begin position="1"/>
        <end position="10"/>
    </location>
</feature>
<reference evidence="2" key="1">
    <citation type="journal article" date="2019" name="bioRxiv">
        <title>The Genome of the Zebra Mussel, Dreissena polymorpha: A Resource for Invasive Species Research.</title>
        <authorList>
            <person name="McCartney M.A."/>
            <person name="Auch B."/>
            <person name="Kono T."/>
            <person name="Mallez S."/>
            <person name="Zhang Y."/>
            <person name="Obille A."/>
            <person name="Becker A."/>
            <person name="Abrahante J.E."/>
            <person name="Garbe J."/>
            <person name="Badalamenti J.P."/>
            <person name="Herman A."/>
            <person name="Mangelson H."/>
            <person name="Liachko I."/>
            <person name="Sullivan S."/>
            <person name="Sone E.D."/>
            <person name="Koren S."/>
            <person name="Silverstein K.A.T."/>
            <person name="Beckman K.B."/>
            <person name="Gohl D.M."/>
        </authorList>
    </citation>
    <scope>NUCLEOTIDE SEQUENCE</scope>
    <source>
        <strain evidence="2">Duluth1</strain>
        <tissue evidence="2">Whole animal</tissue>
    </source>
</reference>
<feature type="region of interest" description="Disordered" evidence="1">
    <location>
        <begin position="1"/>
        <end position="22"/>
    </location>
</feature>
<dbReference type="Proteomes" id="UP000828390">
    <property type="component" value="Unassembled WGS sequence"/>
</dbReference>
<name>A0A9D4J2M2_DREPO</name>
<sequence>MENGRNGGGEGGKEKRREVGKDGGMLEDALKCLSWNDIPQPSDCNSISECDQHEATQHNLVLFAKHANNSTGNRHIPEYKCAGRTRLASLRS</sequence>
<feature type="compositionally biased region" description="Basic and acidic residues" evidence="1">
    <location>
        <begin position="11"/>
        <end position="21"/>
    </location>
</feature>
<evidence type="ECO:0000256" key="1">
    <source>
        <dbReference type="SAM" id="MobiDB-lite"/>
    </source>
</evidence>
<organism evidence="2 3">
    <name type="scientific">Dreissena polymorpha</name>
    <name type="common">Zebra mussel</name>
    <name type="synonym">Mytilus polymorpha</name>
    <dbReference type="NCBI Taxonomy" id="45954"/>
    <lineage>
        <taxon>Eukaryota</taxon>
        <taxon>Metazoa</taxon>
        <taxon>Spiralia</taxon>
        <taxon>Lophotrochozoa</taxon>
        <taxon>Mollusca</taxon>
        <taxon>Bivalvia</taxon>
        <taxon>Autobranchia</taxon>
        <taxon>Heteroconchia</taxon>
        <taxon>Euheterodonta</taxon>
        <taxon>Imparidentia</taxon>
        <taxon>Neoheterodontei</taxon>
        <taxon>Myida</taxon>
        <taxon>Dreissenoidea</taxon>
        <taxon>Dreissenidae</taxon>
        <taxon>Dreissena</taxon>
    </lineage>
</organism>
<evidence type="ECO:0000313" key="2">
    <source>
        <dbReference type="EMBL" id="KAH3797481.1"/>
    </source>
</evidence>
<dbReference type="AlphaFoldDB" id="A0A9D4J2M2"/>
<gene>
    <name evidence="2" type="ORF">DPMN_151062</name>
</gene>
<reference evidence="2" key="2">
    <citation type="submission" date="2020-11" db="EMBL/GenBank/DDBJ databases">
        <authorList>
            <person name="McCartney M.A."/>
            <person name="Auch B."/>
            <person name="Kono T."/>
            <person name="Mallez S."/>
            <person name="Becker A."/>
            <person name="Gohl D.M."/>
            <person name="Silverstein K.A.T."/>
            <person name="Koren S."/>
            <person name="Bechman K.B."/>
            <person name="Herman A."/>
            <person name="Abrahante J.E."/>
            <person name="Garbe J."/>
        </authorList>
    </citation>
    <scope>NUCLEOTIDE SEQUENCE</scope>
    <source>
        <strain evidence="2">Duluth1</strain>
        <tissue evidence="2">Whole animal</tissue>
    </source>
</reference>
<accession>A0A9D4J2M2</accession>
<comment type="caution">
    <text evidence="2">The sequence shown here is derived from an EMBL/GenBank/DDBJ whole genome shotgun (WGS) entry which is preliminary data.</text>
</comment>
<protein>
    <submittedName>
        <fullName evidence="2">Uncharacterized protein</fullName>
    </submittedName>
</protein>